<dbReference type="EMBL" id="CP136594">
    <property type="protein sequence ID" value="WOE76182.1"/>
    <property type="molecule type" value="Genomic_DNA"/>
</dbReference>
<feature type="chain" id="PRO_5041648286" evidence="4">
    <location>
        <begin position="21"/>
        <end position="375"/>
    </location>
</feature>
<protein>
    <submittedName>
        <fullName evidence="5">Isoaspartyl peptidase/L-asparaginase</fullName>
    </submittedName>
</protein>
<dbReference type="Pfam" id="PF01112">
    <property type="entry name" value="Asparaginase_2"/>
    <property type="match status" value="1"/>
</dbReference>
<sequence>MRTYLIILLACIGLCSPALAQEAESPAPEQEQLWSLVIHGGAGTIARDKITPEEDARIRSALDKALSEGSAVLADGGTAMLAVTTAITVLENSPEFNAGYGAVFTWDETNRLDASIMNGADRNAGAVAGVSSTKNPILLAREVMLESPHVMLAGAGADEFSREQGLTQVDPSYFATPRRLEQLRTFKARKAAGTPVSALDIDTKFGTVGAVAMDMEGNIVAGTSTGGMTGKRYDRIGDSPIIGAGTYADNRSCGVSATGAGEYFIRVGVAQAICTKLRFAAESNVLTLLNQAVDSKQEPDAEELAALQRNPLTADEVQGIADTVIGDMGSLGGSGGIIYVTPWRHIGYSFDTPGMYRGKASSDGMKSVAIYGDEE</sequence>
<accession>A0AA97FAR7</accession>
<dbReference type="KEGG" id="acoa:RB602_05575"/>
<evidence type="ECO:0000313" key="6">
    <source>
        <dbReference type="Proteomes" id="UP001302429"/>
    </source>
</evidence>
<evidence type="ECO:0000256" key="3">
    <source>
        <dbReference type="PIRSR" id="PIRSR600246-3"/>
    </source>
</evidence>
<dbReference type="RefSeq" id="WP_317083704.1">
    <property type="nucleotide sequence ID" value="NZ_CP136594.1"/>
</dbReference>
<feature type="binding site" evidence="2">
    <location>
        <begin position="235"/>
        <end position="238"/>
    </location>
    <ligand>
        <name>substrate</name>
    </ligand>
</feature>
<evidence type="ECO:0000256" key="4">
    <source>
        <dbReference type="SAM" id="SignalP"/>
    </source>
</evidence>
<dbReference type="Proteomes" id="UP001302429">
    <property type="component" value="Chromosome"/>
</dbReference>
<dbReference type="SUPFAM" id="SSF56235">
    <property type="entry name" value="N-terminal nucleophile aminohydrolases (Ntn hydrolases)"/>
    <property type="match status" value="1"/>
</dbReference>
<proteinExistence type="predicted"/>
<keyword evidence="4" id="KW-0732">Signal</keyword>
<feature type="binding site" evidence="2">
    <location>
        <begin position="258"/>
        <end position="261"/>
    </location>
    <ligand>
        <name>substrate</name>
    </ligand>
</feature>
<feature type="signal peptide" evidence="4">
    <location>
        <begin position="1"/>
        <end position="20"/>
    </location>
</feature>
<organism evidence="5 6">
    <name type="scientific">Alterisphingorhabdus coralli</name>
    <dbReference type="NCBI Taxonomy" id="3071408"/>
    <lineage>
        <taxon>Bacteria</taxon>
        <taxon>Pseudomonadati</taxon>
        <taxon>Pseudomonadota</taxon>
        <taxon>Alphaproteobacteria</taxon>
        <taxon>Sphingomonadales</taxon>
        <taxon>Sphingomonadaceae</taxon>
        <taxon>Alterisphingorhabdus (ex Yan et al. 2024)</taxon>
    </lineage>
</organism>
<gene>
    <name evidence="5" type="ORF">RB602_05575</name>
</gene>
<dbReference type="AlphaFoldDB" id="A0AA97FAR7"/>
<dbReference type="PANTHER" id="PTHR10188">
    <property type="entry name" value="L-ASPARAGINASE"/>
    <property type="match status" value="1"/>
</dbReference>
<evidence type="ECO:0000256" key="2">
    <source>
        <dbReference type="PIRSR" id="PIRSR600246-2"/>
    </source>
</evidence>
<keyword evidence="6" id="KW-1185">Reference proteome</keyword>
<feature type="active site" description="Nucleophile" evidence="1">
    <location>
        <position position="207"/>
    </location>
</feature>
<evidence type="ECO:0000256" key="1">
    <source>
        <dbReference type="PIRSR" id="PIRSR600246-1"/>
    </source>
</evidence>
<dbReference type="GO" id="GO:0016811">
    <property type="term" value="F:hydrolase activity, acting on carbon-nitrogen (but not peptide) bonds, in linear amides"/>
    <property type="evidence" value="ECO:0007669"/>
    <property type="project" value="UniProtKB-ARBA"/>
</dbReference>
<feature type="site" description="Cleavage; by autolysis" evidence="3">
    <location>
        <begin position="206"/>
        <end position="207"/>
    </location>
</feature>
<reference evidence="5 6" key="1">
    <citation type="submission" date="2023-10" db="EMBL/GenBank/DDBJ databases">
        <title>Complete genome sequence of a Sphingomonadaceae bacterium.</title>
        <authorList>
            <person name="Yan C."/>
        </authorList>
    </citation>
    <scope>NUCLEOTIDE SEQUENCE [LARGE SCALE GENOMIC DNA]</scope>
    <source>
        <strain evidence="5 6">SCSIO 66989</strain>
    </source>
</reference>
<dbReference type="CDD" id="cd04701">
    <property type="entry name" value="Asparaginase_2"/>
    <property type="match status" value="1"/>
</dbReference>
<name>A0AA97FAR7_9SPHN</name>
<dbReference type="PANTHER" id="PTHR10188:SF6">
    <property type="entry name" value="N(4)-(BETA-N-ACETYLGLUCOSAMINYL)-L-ASPARAGINASE"/>
    <property type="match status" value="1"/>
</dbReference>
<dbReference type="InterPro" id="IPR000246">
    <property type="entry name" value="Peptidase_T2"/>
</dbReference>
<dbReference type="InterPro" id="IPR029055">
    <property type="entry name" value="Ntn_hydrolases_N"/>
</dbReference>
<dbReference type="Gene3D" id="3.60.20.30">
    <property type="entry name" value="(Glycosyl)asparaginase"/>
    <property type="match status" value="1"/>
</dbReference>
<evidence type="ECO:0000313" key="5">
    <source>
        <dbReference type="EMBL" id="WOE76182.1"/>
    </source>
</evidence>